<accession>A0A0R1PD48</accession>
<comment type="caution">
    <text evidence="1">The sequence shown here is derived from an EMBL/GenBank/DDBJ whole genome shotgun (WGS) entry which is preliminary data.</text>
</comment>
<dbReference type="AlphaFoldDB" id="A0A0R1PD48"/>
<dbReference type="RefSeq" id="WP_056967689.1">
    <property type="nucleotide sequence ID" value="NZ_AZEQ01000003.1"/>
</dbReference>
<sequence>MNEENRYVQPQNAKEAMELIQKLFNQYRNAPLTAELLQYHNNLIMQLQTDIKQAAEAEGQTALLKDLHEMTELMRRWTTIRLSGRPFAGKMRHFRFAPANGQKFKRQVHKIGGSSAHRASRH</sequence>
<dbReference type="EMBL" id="AZEQ01000003">
    <property type="protein sequence ID" value="KRL26603.1"/>
    <property type="molecule type" value="Genomic_DNA"/>
</dbReference>
<reference evidence="1 2" key="1">
    <citation type="journal article" date="2015" name="Genome Announc.">
        <title>Expanding the biotechnology potential of lactobacilli through comparative genomics of 213 strains and associated genera.</title>
        <authorList>
            <person name="Sun Z."/>
            <person name="Harris H.M."/>
            <person name="McCann A."/>
            <person name="Guo C."/>
            <person name="Argimon S."/>
            <person name="Zhang W."/>
            <person name="Yang X."/>
            <person name="Jeffery I.B."/>
            <person name="Cooney J.C."/>
            <person name="Kagawa T.F."/>
            <person name="Liu W."/>
            <person name="Song Y."/>
            <person name="Salvetti E."/>
            <person name="Wrobel A."/>
            <person name="Rasinkangas P."/>
            <person name="Parkhill J."/>
            <person name="Rea M.C."/>
            <person name="O'Sullivan O."/>
            <person name="Ritari J."/>
            <person name="Douillard F.P."/>
            <person name="Paul Ross R."/>
            <person name="Yang R."/>
            <person name="Briner A.E."/>
            <person name="Felis G.E."/>
            <person name="de Vos W.M."/>
            <person name="Barrangou R."/>
            <person name="Klaenhammer T.R."/>
            <person name="Caufield P.W."/>
            <person name="Cui Y."/>
            <person name="Zhang H."/>
            <person name="O'Toole P.W."/>
        </authorList>
    </citation>
    <scope>NUCLEOTIDE SEQUENCE [LARGE SCALE GENOMIC DNA]</scope>
    <source>
        <strain evidence="1 2">DSM 13345</strain>
    </source>
</reference>
<name>A0A0R1PD48_LIMMU</name>
<organism evidence="1 2">
    <name type="scientific">Limosilactobacillus mucosae DSM 13345</name>
    <dbReference type="NCBI Taxonomy" id="1423771"/>
    <lineage>
        <taxon>Bacteria</taxon>
        <taxon>Bacillati</taxon>
        <taxon>Bacillota</taxon>
        <taxon>Bacilli</taxon>
        <taxon>Lactobacillales</taxon>
        <taxon>Lactobacillaceae</taxon>
        <taxon>Limosilactobacillus</taxon>
    </lineage>
</organism>
<gene>
    <name evidence="1" type="ORF">FC47_GL001265</name>
</gene>
<proteinExistence type="predicted"/>
<dbReference type="PATRIC" id="fig|1423771.3.peg.1278"/>
<evidence type="ECO:0000313" key="2">
    <source>
        <dbReference type="Proteomes" id="UP000050901"/>
    </source>
</evidence>
<evidence type="ECO:0000313" key="1">
    <source>
        <dbReference type="EMBL" id="KRL26603.1"/>
    </source>
</evidence>
<dbReference type="Proteomes" id="UP000050901">
    <property type="component" value="Unassembled WGS sequence"/>
</dbReference>
<protein>
    <submittedName>
        <fullName evidence="1">Uncharacterized protein</fullName>
    </submittedName>
</protein>